<protein>
    <submittedName>
        <fullName evidence="2">Uncharacterized protein</fullName>
    </submittedName>
</protein>
<dbReference type="AlphaFoldDB" id="A0A9W8A4Z8"/>
<keyword evidence="3" id="KW-1185">Reference proteome</keyword>
<feature type="region of interest" description="Disordered" evidence="1">
    <location>
        <begin position="106"/>
        <end position="156"/>
    </location>
</feature>
<evidence type="ECO:0000313" key="3">
    <source>
        <dbReference type="Proteomes" id="UP001150538"/>
    </source>
</evidence>
<evidence type="ECO:0000313" key="2">
    <source>
        <dbReference type="EMBL" id="KAJ1918351.1"/>
    </source>
</evidence>
<sequence>MVHGSGGGSYRKTSNASSHSHYAASENKPYHPTSAAVNNSAGVGPITTTTTTSTTTTSSSSSGGGARLYGNGPVIFFGCDGTLYPASLASKMARDCLKGNKYASSVGMQPSASADSGASSYKSASPTSTATPSLSASTSDNSYNSNNNGGSSHSLKQKLGDLGRLIQGRERRRPQTAHEVETKILKKYLHGGDKKLRKAISRMSARRWVLCQTSPDHTKRVLEVMKLDDLFEGVITIEGSTLYWDNYMLTKKSFLAAQKAVGVASPDLCYYIDDNIENIKIATELGWNTVHVCEKDEDRNSGGRGGMGIAPLAMSGYRNNFASVKSLKRIDRVLPGLYS</sequence>
<dbReference type="EMBL" id="JANBPU010000048">
    <property type="protein sequence ID" value="KAJ1918351.1"/>
    <property type="molecule type" value="Genomic_DNA"/>
</dbReference>
<dbReference type="InterPro" id="IPR036412">
    <property type="entry name" value="HAD-like_sf"/>
</dbReference>
<dbReference type="PANTHER" id="PTHR47438:SF1">
    <property type="entry name" value="PHOSPHATE METABOLISM PROTEIN 8-RELATED"/>
    <property type="match status" value="1"/>
</dbReference>
<dbReference type="Proteomes" id="UP001150538">
    <property type="component" value="Unassembled WGS sequence"/>
</dbReference>
<dbReference type="PANTHER" id="PTHR47438">
    <property type="entry name" value="PHOSPHATE METABOLISM PROTEIN 8-RELATED"/>
    <property type="match status" value="1"/>
</dbReference>
<evidence type="ECO:0000256" key="1">
    <source>
        <dbReference type="SAM" id="MobiDB-lite"/>
    </source>
</evidence>
<dbReference type="GO" id="GO:0006206">
    <property type="term" value="P:pyrimidine nucleobase metabolic process"/>
    <property type="evidence" value="ECO:0007669"/>
    <property type="project" value="TreeGrafter"/>
</dbReference>
<feature type="region of interest" description="Disordered" evidence="1">
    <location>
        <begin position="1"/>
        <end position="65"/>
    </location>
</feature>
<dbReference type="SUPFAM" id="SSF56784">
    <property type="entry name" value="HAD-like"/>
    <property type="match status" value="1"/>
</dbReference>
<dbReference type="GO" id="GO:0008252">
    <property type="term" value="F:nucleotidase activity"/>
    <property type="evidence" value="ECO:0007669"/>
    <property type="project" value="TreeGrafter"/>
</dbReference>
<organism evidence="2 3">
    <name type="scientific">Mycoemilia scoparia</name>
    <dbReference type="NCBI Taxonomy" id="417184"/>
    <lineage>
        <taxon>Eukaryota</taxon>
        <taxon>Fungi</taxon>
        <taxon>Fungi incertae sedis</taxon>
        <taxon>Zoopagomycota</taxon>
        <taxon>Kickxellomycotina</taxon>
        <taxon>Kickxellomycetes</taxon>
        <taxon>Kickxellales</taxon>
        <taxon>Kickxellaceae</taxon>
        <taxon>Mycoemilia</taxon>
    </lineage>
</organism>
<gene>
    <name evidence="2" type="ORF">H4219_002676</name>
</gene>
<feature type="compositionally biased region" description="Low complexity" evidence="1">
    <location>
        <begin position="110"/>
        <end position="154"/>
    </location>
</feature>
<dbReference type="Gene3D" id="3.40.50.1000">
    <property type="entry name" value="HAD superfamily/HAD-like"/>
    <property type="match status" value="1"/>
</dbReference>
<comment type="caution">
    <text evidence="2">The sequence shown here is derived from an EMBL/GenBank/DDBJ whole genome shotgun (WGS) entry which is preliminary data.</text>
</comment>
<reference evidence="2" key="1">
    <citation type="submission" date="2022-07" db="EMBL/GenBank/DDBJ databases">
        <title>Phylogenomic reconstructions and comparative analyses of Kickxellomycotina fungi.</title>
        <authorList>
            <person name="Reynolds N.K."/>
            <person name="Stajich J.E."/>
            <person name="Barry K."/>
            <person name="Grigoriev I.V."/>
            <person name="Crous P."/>
            <person name="Smith M.E."/>
        </authorList>
    </citation>
    <scope>NUCLEOTIDE SEQUENCE</scope>
    <source>
        <strain evidence="2">NBRC 100468</strain>
    </source>
</reference>
<dbReference type="GO" id="GO:0009166">
    <property type="term" value="P:nucleotide catabolic process"/>
    <property type="evidence" value="ECO:0007669"/>
    <property type="project" value="TreeGrafter"/>
</dbReference>
<name>A0A9W8A4Z8_9FUNG</name>
<accession>A0A9W8A4Z8</accession>
<dbReference type="InterPro" id="IPR052791">
    <property type="entry name" value="SSM1_domain"/>
</dbReference>
<feature type="compositionally biased region" description="Low complexity" evidence="1">
    <location>
        <begin position="47"/>
        <end position="61"/>
    </location>
</feature>
<feature type="compositionally biased region" description="Low complexity" evidence="1">
    <location>
        <begin position="14"/>
        <end position="25"/>
    </location>
</feature>
<dbReference type="OrthoDB" id="1065058at2759"/>
<dbReference type="InterPro" id="IPR023214">
    <property type="entry name" value="HAD_sf"/>
</dbReference>
<proteinExistence type="predicted"/>